<dbReference type="AlphaFoldDB" id="A0A9W6BIJ2"/>
<feature type="compositionally biased region" description="Low complexity" evidence="1">
    <location>
        <begin position="74"/>
        <end position="90"/>
    </location>
</feature>
<feature type="compositionally biased region" description="Low complexity" evidence="1">
    <location>
        <begin position="112"/>
        <end position="130"/>
    </location>
</feature>
<feature type="compositionally biased region" description="Acidic residues" evidence="1">
    <location>
        <begin position="131"/>
        <end position="144"/>
    </location>
</feature>
<dbReference type="Proteomes" id="UP001165080">
    <property type="component" value="Unassembled WGS sequence"/>
</dbReference>
<name>A0A9W6BIJ2_9CHLO</name>
<proteinExistence type="predicted"/>
<evidence type="ECO:0000256" key="1">
    <source>
        <dbReference type="SAM" id="MobiDB-lite"/>
    </source>
</evidence>
<gene>
    <name evidence="2" type="primary">PLESTBF000310</name>
    <name evidence="2" type="ORF">PLESTB_000629900</name>
</gene>
<feature type="compositionally biased region" description="Basic residues" evidence="1">
    <location>
        <begin position="92"/>
        <end position="111"/>
    </location>
</feature>
<accession>A0A9W6BIJ2</accession>
<reference evidence="2 3" key="1">
    <citation type="journal article" date="2023" name="Commun. Biol.">
        <title>Reorganization of the ancestral sex-determining regions during the evolution of trioecy in Pleodorina starrii.</title>
        <authorList>
            <person name="Takahashi K."/>
            <person name="Suzuki S."/>
            <person name="Kawai-Toyooka H."/>
            <person name="Yamamoto K."/>
            <person name="Hamaji T."/>
            <person name="Ootsuki R."/>
            <person name="Yamaguchi H."/>
            <person name="Kawachi M."/>
            <person name="Higashiyama T."/>
            <person name="Nozaki H."/>
        </authorList>
    </citation>
    <scope>NUCLEOTIDE SEQUENCE [LARGE SCALE GENOMIC DNA]</scope>
    <source>
        <strain evidence="2 3">NIES-4479</strain>
    </source>
</reference>
<dbReference type="EMBL" id="BRXU01000006">
    <property type="protein sequence ID" value="GLC52445.1"/>
    <property type="molecule type" value="Genomic_DNA"/>
</dbReference>
<feature type="region of interest" description="Disordered" evidence="1">
    <location>
        <begin position="71"/>
        <end position="149"/>
    </location>
</feature>
<feature type="compositionally biased region" description="Gly residues" evidence="1">
    <location>
        <begin position="261"/>
        <end position="292"/>
    </location>
</feature>
<keyword evidence="3" id="KW-1185">Reference proteome</keyword>
<comment type="caution">
    <text evidence="2">The sequence shown here is derived from an EMBL/GenBank/DDBJ whole genome shotgun (WGS) entry which is preliminary data.</text>
</comment>
<feature type="region of interest" description="Disordered" evidence="1">
    <location>
        <begin position="261"/>
        <end position="308"/>
    </location>
</feature>
<protein>
    <submittedName>
        <fullName evidence="2">Uncharacterized protein</fullName>
    </submittedName>
</protein>
<sequence length="358" mass="36183">MCKGSQCRLPEAIAHGLAGDDANPATLRDSMICNVSPAIITVFTLEGHQVLHQNHNSLRYLGLRVTSGSRGDRQQQQCQNQNQNQNQNQQHCTHHQPHRGRARGLRNRSRIRSGGWPDAAAGGASASAAATEEEGEGLEADEGEPGGGGGGGGSLLELIFCMDPHKLERLLMELEEGCVGRVWKGVVRVPPSLVGLPLERRADPDPTLDPGELVVSDSLLFLGTCTVADETGAFAGAVGTTANAVNAVNAAGGGGNGGGGGGGGNDGRVQLGAGGAAGGGGGGRGGGGGGGGGDDDGSGRGARGGADRPCRAVPCRAVPCRAVPCRAVPCRAAQLCVYACDGWNVWCVCVSVSCQLGD</sequence>
<organism evidence="2 3">
    <name type="scientific">Pleodorina starrii</name>
    <dbReference type="NCBI Taxonomy" id="330485"/>
    <lineage>
        <taxon>Eukaryota</taxon>
        <taxon>Viridiplantae</taxon>
        <taxon>Chlorophyta</taxon>
        <taxon>core chlorophytes</taxon>
        <taxon>Chlorophyceae</taxon>
        <taxon>CS clade</taxon>
        <taxon>Chlamydomonadales</taxon>
        <taxon>Volvocaceae</taxon>
        <taxon>Pleodorina</taxon>
    </lineage>
</organism>
<evidence type="ECO:0000313" key="3">
    <source>
        <dbReference type="Proteomes" id="UP001165080"/>
    </source>
</evidence>
<evidence type="ECO:0000313" key="2">
    <source>
        <dbReference type="EMBL" id="GLC52445.1"/>
    </source>
</evidence>